<evidence type="ECO:0000256" key="2">
    <source>
        <dbReference type="ARBA" id="ARBA00022833"/>
    </source>
</evidence>
<dbReference type="Gene3D" id="3.90.180.10">
    <property type="entry name" value="Medium-chain alcohol dehydrogenases, catalytic domain"/>
    <property type="match status" value="1"/>
</dbReference>
<dbReference type="Gene3D" id="3.40.50.720">
    <property type="entry name" value="NAD(P)-binding Rossmann-like Domain"/>
    <property type="match status" value="1"/>
</dbReference>
<keyword evidence="1 4" id="KW-0479">Metal-binding</keyword>
<reference evidence="6 7" key="1">
    <citation type="submission" date="2023-07" db="EMBL/GenBank/DDBJ databases">
        <title>Genomic Encyclopedia of Type Strains, Phase IV (KMG-IV): sequencing the most valuable type-strain genomes for metagenomic binning, comparative biology and taxonomic classification.</title>
        <authorList>
            <person name="Goeker M."/>
        </authorList>
    </citation>
    <scope>NUCLEOTIDE SEQUENCE [LARGE SCALE GENOMIC DNA]</scope>
    <source>
        <strain evidence="6 7">DSM 22616</strain>
    </source>
</reference>
<evidence type="ECO:0000256" key="1">
    <source>
        <dbReference type="ARBA" id="ARBA00022723"/>
    </source>
</evidence>
<dbReference type="SUPFAM" id="SSF50129">
    <property type="entry name" value="GroES-like"/>
    <property type="match status" value="1"/>
</dbReference>
<comment type="similarity">
    <text evidence="4">Belongs to the zinc-containing alcohol dehydrogenase family.</text>
</comment>
<dbReference type="PROSITE" id="PS00059">
    <property type="entry name" value="ADH_ZINC"/>
    <property type="match status" value="1"/>
</dbReference>
<gene>
    <name evidence="6" type="ORF">J2S72_001684</name>
</gene>
<name>A0ABU0AWN3_9FIRM</name>
<keyword evidence="3 6" id="KW-0560">Oxidoreductase</keyword>
<dbReference type="InterPro" id="IPR050129">
    <property type="entry name" value="Zn_alcohol_dh"/>
</dbReference>
<dbReference type="InterPro" id="IPR036291">
    <property type="entry name" value="NAD(P)-bd_dom_sf"/>
</dbReference>
<organism evidence="6 7">
    <name type="scientific">Peptoniphilus koenoeneniae</name>
    <dbReference type="NCBI Taxonomy" id="507751"/>
    <lineage>
        <taxon>Bacteria</taxon>
        <taxon>Bacillati</taxon>
        <taxon>Bacillota</taxon>
        <taxon>Tissierellia</taxon>
        <taxon>Tissierellales</taxon>
        <taxon>Peptoniphilaceae</taxon>
        <taxon>Peptoniphilus</taxon>
    </lineage>
</organism>
<dbReference type="EMBL" id="JAUSTN010000011">
    <property type="protein sequence ID" value="MDQ0275648.1"/>
    <property type="molecule type" value="Genomic_DNA"/>
</dbReference>
<dbReference type="PANTHER" id="PTHR43401:SF2">
    <property type="entry name" value="L-THREONINE 3-DEHYDROGENASE"/>
    <property type="match status" value="1"/>
</dbReference>
<sequence length="338" mass="37830">MKAIQVVEPGRMELIEVPMPKIKNPKDVLVKIRAFGICGSDVGIFKGKNPFAIYPRIIGHEACGEVYQVGDKVKDLKVGDKVVLEPIEFCGECYACRHERHNVCKDLQVYGVHREGGFCEYLVADRSKWHKVDDNMSFEHAVVAEPYTIAEQSTSRARVKKGDYVLVTGAGPMGLLITDIATCKGANVIVSEINDRRRNMAKEFGAKYTIDPSKESLKDLVDQITNGEGVNVLIETTGVPQVMEEAVKLLSPASRVVPLAFGSEYIPLDCKTINQKEIEIAGSRLQYEKFDIVCSYLKDKEDLLNKFVTDVFKAEDYKKAFEKFMEKDTSSIKVVLTF</sequence>
<evidence type="ECO:0000313" key="6">
    <source>
        <dbReference type="EMBL" id="MDQ0275648.1"/>
    </source>
</evidence>
<dbReference type="InterPro" id="IPR002328">
    <property type="entry name" value="ADH_Zn_CS"/>
</dbReference>
<dbReference type="SMART" id="SM00829">
    <property type="entry name" value="PKS_ER"/>
    <property type="match status" value="1"/>
</dbReference>
<comment type="caution">
    <text evidence="6">The sequence shown here is derived from an EMBL/GenBank/DDBJ whole genome shotgun (WGS) entry which is preliminary data.</text>
</comment>
<protein>
    <submittedName>
        <fullName evidence="6">L-gulonate 5-dehydrogenase</fullName>
        <ecNumber evidence="6">1.1.1.380</ecNumber>
    </submittedName>
</protein>
<accession>A0ABU0AWN3</accession>
<proteinExistence type="inferred from homology"/>
<comment type="cofactor">
    <cofactor evidence="4">
        <name>Zn(2+)</name>
        <dbReference type="ChEBI" id="CHEBI:29105"/>
    </cofactor>
</comment>
<dbReference type="InterPro" id="IPR020843">
    <property type="entry name" value="ER"/>
</dbReference>
<dbReference type="Proteomes" id="UP001236559">
    <property type="component" value="Unassembled WGS sequence"/>
</dbReference>
<evidence type="ECO:0000259" key="5">
    <source>
        <dbReference type="SMART" id="SM00829"/>
    </source>
</evidence>
<dbReference type="Pfam" id="PF00107">
    <property type="entry name" value="ADH_zinc_N"/>
    <property type="match status" value="1"/>
</dbReference>
<evidence type="ECO:0000256" key="3">
    <source>
        <dbReference type="ARBA" id="ARBA00023002"/>
    </source>
</evidence>
<evidence type="ECO:0000313" key="7">
    <source>
        <dbReference type="Proteomes" id="UP001236559"/>
    </source>
</evidence>
<evidence type="ECO:0000256" key="4">
    <source>
        <dbReference type="RuleBase" id="RU361277"/>
    </source>
</evidence>
<dbReference type="EC" id="1.1.1.380" evidence="6"/>
<dbReference type="Pfam" id="PF08240">
    <property type="entry name" value="ADH_N"/>
    <property type="match status" value="1"/>
</dbReference>
<keyword evidence="7" id="KW-1185">Reference proteome</keyword>
<feature type="domain" description="Enoyl reductase (ER)" evidence="5">
    <location>
        <begin position="10"/>
        <end position="336"/>
    </location>
</feature>
<dbReference type="CDD" id="cd08261">
    <property type="entry name" value="Zn_ADH7"/>
    <property type="match status" value="1"/>
</dbReference>
<dbReference type="RefSeq" id="WP_023055289.1">
    <property type="nucleotide sequence ID" value="NZ_JAUSTN010000011.1"/>
</dbReference>
<dbReference type="InterPro" id="IPR013154">
    <property type="entry name" value="ADH-like_N"/>
</dbReference>
<dbReference type="InterPro" id="IPR011032">
    <property type="entry name" value="GroES-like_sf"/>
</dbReference>
<keyword evidence="2 4" id="KW-0862">Zinc</keyword>
<dbReference type="GO" id="GO:0016491">
    <property type="term" value="F:oxidoreductase activity"/>
    <property type="evidence" value="ECO:0007669"/>
    <property type="project" value="UniProtKB-KW"/>
</dbReference>
<dbReference type="InterPro" id="IPR013149">
    <property type="entry name" value="ADH-like_C"/>
</dbReference>
<dbReference type="SUPFAM" id="SSF51735">
    <property type="entry name" value="NAD(P)-binding Rossmann-fold domains"/>
    <property type="match status" value="1"/>
</dbReference>
<dbReference type="PANTHER" id="PTHR43401">
    <property type="entry name" value="L-THREONINE 3-DEHYDROGENASE"/>
    <property type="match status" value="1"/>
</dbReference>